<evidence type="ECO:0000313" key="4">
    <source>
        <dbReference type="Proteomes" id="UP000746503"/>
    </source>
</evidence>
<dbReference type="InterPro" id="IPR007400">
    <property type="entry name" value="PrpF-like"/>
</dbReference>
<dbReference type="PANTHER" id="PTHR43709">
    <property type="entry name" value="ACONITATE ISOMERASE-RELATED"/>
    <property type="match status" value="1"/>
</dbReference>
<protein>
    <recommendedName>
        <fullName evidence="5">PrpF protein</fullName>
    </recommendedName>
</protein>
<evidence type="ECO:0000313" key="3">
    <source>
        <dbReference type="EMBL" id="NJP66253.1"/>
    </source>
</evidence>
<dbReference type="PANTHER" id="PTHR43709:SF2">
    <property type="entry name" value="DUF453 DOMAIN PROTEIN (AFU_ORTHOLOGUE AFUA_6G00360)"/>
    <property type="match status" value="1"/>
</dbReference>
<keyword evidence="2" id="KW-0413">Isomerase</keyword>
<evidence type="ECO:0000256" key="2">
    <source>
        <dbReference type="ARBA" id="ARBA00023235"/>
    </source>
</evidence>
<dbReference type="SUPFAM" id="SSF54506">
    <property type="entry name" value="Diaminopimelate epimerase-like"/>
    <property type="match status" value="2"/>
</dbReference>
<comment type="similarity">
    <text evidence="1">Belongs to the PrpF family.</text>
</comment>
<reference evidence="3 4" key="1">
    <citation type="submission" date="2020-03" db="EMBL/GenBank/DDBJ databases">
        <title>Draft genome of Streptomyces sp. ventii, isolated from the Axial Seamount in the Pacific Ocean, and resequencing of the two type strains Streptomyces lonarensis strain NCL 716 and Streptomyces bohaiensis strain 11A07.</title>
        <authorList>
            <person name="Loughran R.M."/>
            <person name="Pfannmuller K.M."/>
            <person name="Wasson B.J."/>
            <person name="Deadmond M.C."/>
            <person name="Paddock B.E."/>
            <person name="Koyack M.J."/>
            <person name="Gallegos D.A."/>
            <person name="Mitchell E.A."/>
            <person name="Ushijima B."/>
            <person name="Saw J.H."/>
            <person name="Mcphail K.L."/>
            <person name="Videau P."/>
        </authorList>
    </citation>
    <scope>NUCLEOTIDE SEQUENCE [LARGE SCALE GENOMIC DNA]</scope>
    <source>
        <strain evidence="4">5675061</strain>
    </source>
</reference>
<dbReference type="EMBL" id="JAAVJB010000042">
    <property type="protein sequence ID" value="NJP66253.1"/>
    <property type="molecule type" value="Genomic_DNA"/>
</dbReference>
<comment type="caution">
    <text evidence="3">The sequence shown here is derived from an EMBL/GenBank/DDBJ whole genome shotgun (WGS) entry which is preliminary data.</text>
</comment>
<evidence type="ECO:0008006" key="5">
    <source>
        <dbReference type="Google" id="ProtNLM"/>
    </source>
</evidence>
<name>A0ABX1ALI7_9ACTN</name>
<gene>
    <name evidence="3" type="ORF">HCJ92_08100</name>
</gene>
<keyword evidence="4" id="KW-1185">Reference proteome</keyword>
<organism evidence="3 4">
    <name type="scientific">Streptomyces spiramenti</name>
    <dbReference type="NCBI Taxonomy" id="2720606"/>
    <lineage>
        <taxon>Bacteria</taxon>
        <taxon>Bacillati</taxon>
        <taxon>Actinomycetota</taxon>
        <taxon>Actinomycetes</taxon>
        <taxon>Kitasatosporales</taxon>
        <taxon>Streptomycetaceae</taxon>
        <taxon>Streptomyces</taxon>
    </lineage>
</organism>
<dbReference type="Gene3D" id="3.10.310.10">
    <property type="entry name" value="Diaminopimelate Epimerase, Chain A, domain 1"/>
    <property type="match status" value="2"/>
</dbReference>
<sequence>MIGHLAYAEGSPCPTLVLDSRHLPEDEGRLLAVLTGIRGELTDMGGGHVLKIALVRPSTHPMFDLDYRFVQAMPQAPDCFELRGSCGHSVLAGVSTASRAGLLPPLFPGSRVRVNVLNNGDGIVCEADRVDRQSALFTVRFIRVPPTPVRRLLMTGEPVNPLIAAGGRRAVSLVNGANPYAFVDGRELGVPDAAALFAAGEELAVALEEVRGAATDLLGWPRTGAFPKVAAVVPEDGALAVRALSVPSWHPTIALTGAVCLSVAAAVPGTVVARMAREAGTGAESVEIRTPGGRTRTESVLAPGPDGAGDALCWTSVDGKKVTLLGSYALDHFSRAYRKEETRWLHLPAHT</sequence>
<dbReference type="Pfam" id="PF04303">
    <property type="entry name" value="PrpF"/>
    <property type="match status" value="1"/>
</dbReference>
<dbReference type="RefSeq" id="WP_167932776.1">
    <property type="nucleotide sequence ID" value="NZ_JAAVJB010000042.1"/>
</dbReference>
<accession>A0ABX1ALI7</accession>
<proteinExistence type="inferred from homology"/>
<dbReference type="Proteomes" id="UP000746503">
    <property type="component" value="Unassembled WGS sequence"/>
</dbReference>
<evidence type="ECO:0000256" key="1">
    <source>
        <dbReference type="ARBA" id="ARBA00007673"/>
    </source>
</evidence>